<dbReference type="Gene3D" id="1.10.3680.10">
    <property type="entry name" value="TerB-like"/>
    <property type="match status" value="1"/>
</dbReference>
<proteinExistence type="predicted"/>
<evidence type="ECO:0000313" key="3">
    <source>
        <dbReference type="Proteomes" id="UP000031599"/>
    </source>
</evidence>
<name>A0A0C2D2A4_9BACT</name>
<organism evidence="2 3">
    <name type="scientific">Enhygromyxa salina</name>
    <dbReference type="NCBI Taxonomy" id="215803"/>
    <lineage>
        <taxon>Bacteria</taxon>
        <taxon>Pseudomonadati</taxon>
        <taxon>Myxococcota</taxon>
        <taxon>Polyangia</taxon>
        <taxon>Nannocystales</taxon>
        <taxon>Nannocystaceae</taxon>
        <taxon>Enhygromyxa</taxon>
    </lineage>
</organism>
<dbReference type="SUPFAM" id="SSF158682">
    <property type="entry name" value="TerB-like"/>
    <property type="match status" value="1"/>
</dbReference>
<dbReference type="AlphaFoldDB" id="A0A0C2D2A4"/>
<evidence type="ECO:0000313" key="2">
    <source>
        <dbReference type="EMBL" id="KIG17411.1"/>
    </source>
</evidence>
<feature type="domain" description="Co-chaperone DjlA N-terminal" evidence="1">
    <location>
        <begin position="17"/>
        <end position="124"/>
    </location>
</feature>
<dbReference type="InterPro" id="IPR007791">
    <property type="entry name" value="DjlA_N"/>
</dbReference>
<protein>
    <recommendedName>
        <fullName evidence="1">Co-chaperone DjlA N-terminal domain-containing protein</fullName>
    </recommendedName>
</protein>
<accession>A0A0C2D2A4</accession>
<gene>
    <name evidence="2" type="ORF">DB30_03330</name>
</gene>
<dbReference type="Pfam" id="PF05099">
    <property type="entry name" value="TerB"/>
    <property type="match status" value="1"/>
</dbReference>
<reference evidence="2 3" key="1">
    <citation type="submission" date="2014-12" db="EMBL/GenBank/DDBJ databases">
        <title>Genome assembly of Enhygromyxa salina DSM 15201.</title>
        <authorList>
            <person name="Sharma G."/>
            <person name="Subramanian S."/>
        </authorList>
    </citation>
    <scope>NUCLEOTIDE SEQUENCE [LARGE SCALE GENOMIC DNA]</scope>
    <source>
        <strain evidence="2 3">DSM 15201</strain>
    </source>
</reference>
<dbReference type="CDD" id="cd07177">
    <property type="entry name" value="terB_like"/>
    <property type="match status" value="1"/>
</dbReference>
<sequence length="145" mass="15908">MALRFRRAMKDNILTITDLLLGAAYADKRLEGNETAKIRSLLAKLIGTTTFPAAVEARFKDFSPAAFNIEKAAGNLAGLGSERRKVLEMIAAVSESDEEIDLSEDRYLRRAAEAMGLAAKDFRDLVVDFQEVDELEGILADTLGI</sequence>
<dbReference type="InterPro" id="IPR029024">
    <property type="entry name" value="TerB-like"/>
</dbReference>
<dbReference type="EMBL" id="JMCC02000025">
    <property type="protein sequence ID" value="KIG17411.1"/>
    <property type="molecule type" value="Genomic_DNA"/>
</dbReference>
<dbReference type="Proteomes" id="UP000031599">
    <property type="component" value="Unassembled WGS sequence"/>
</dbReference>
<comment type="caution">
    <text evidence="2">The sequence shown here is derived from an EMBL/GenBank/DDBJ whole genome shotgun (WGS) entry which is preliminary data.</text>
</comment>
<evidence type="ECO:0000259" key="1">
    <source>
        <dbReference type="Pfam" id="PF05099"/>
    </source>
</evidence>